<reference evidence="12" key="1">
    <citation type="journal article" date="2014" name="Int. J. Syst. Evol. Microbiol.">
        <title>Complete genome sequence of Corynebacterium casei LMG S-19264T (=DSM 44701T), isolated from a smear-ripened cheese.</title>
        <authorList>
            <consortium name="US DOE Joint Genome Institute (JGI-PGF)"/>
            <person name="Walter F."/>
            <person name="Albersmeier A."/>
            <person name="Kalinowski J."/>
            <person name="Ruckert C."/>
        </authorList>
    </citation>
    <scope>NUCLEOTIDE SEQUENCE</scope>
    <source>
        <strain evidence="12">CGMCC 1.7081</strain>
    </source>
</reference>
<evidence type="ECO:0000256" key="7">
    <source>
        <dbReference type="ARBA" id="ARBA00023136"/>
    </source>
</evidence>
<dbReference type="Gene3D" id="3.90.70.10">
    <property type="entry name" value="Cysteine proteinases"/>
    <property type="match status" value="1"/>
</dbReference>
<reference evidence="12" key="2">
    <citation type="submission" date="2020-09" db="EMBL/GenBank/DDBJ databases">
        <authorList>
            <person name="Sun Q."/>
            <person name="Zhou Y."/>
        </authorList>
    </citation>
    <scope>NUCLEOTIDE SEQUENCE</scope>
    <source>
        <strain evidence="12">CGMCC 1.7081</strain>
    </source>
</reference>
<dbReference type="InterPro" id="IPR036640">
    <property type="entry name" value="ABC1_TM_sf"/>
</dbReference>
<dbReference type="Proteomes" id="UP000611500">
    <property type="component" value="Unassembled WGS sequence"/>
</dbReference>
<feature type="transmembrane region" description="Helical" evidence="8">
    <location>
        <begin position="256"/>
        <end position="280"/>
    </location>
</feature>
<sequence length="701" mass="75972">MTGLVLLCHFHECDISEAKLTDGLPLHEGKLPMPSIPQALRRANMAGRVIETGLADISAYALPALLLLRDDKCLLLEDLDAETAIVVLPETAGGRIELPRAELEADYLGRAVIAKPVDVVSSRVGKMLGDDKHHWIIGPVLRNWPIYRDVLLASLMANVLAIFSAIFSMQVYDRVVPNQAFDTLWILASGVGLAVVLEFVLRVMRARLLDISGRDLDLKLSKQLFHRVANLRLSHQPASVGVFASQVRGFSSVREFLTSSTVAIACDLPFTIIFFCVLWFVGGSVALVTVLGAIAIVTPGIVLQRYLAKMAKQNTREGAALNGLLLEAVSSLETLKAARAETRMEKAYDQLTATAAASGIRARRVTAFLNQWSSSAQQVAYIFVIIAGVYQISAGNLTVGGLIACSLLSGRALSPVTKLSGLLAKWQQVKSAMESLDEVMSLPIERDDDRHYVRANNLHGAYVLEDVKYSHDPDQGDALAIKAFKIDAGEKLALLGANGAGKSTLMRVLSGMVDPQSGSVRVDGLSMSQIDPIDRRRQIGYLPQNAALFQGTLRDNLSLDQGGHSDEEMLAALDAVGLGRFVRKHVRGLDMKILGSGNVSGGQKQAIALARIVLQDPQIVILDEPTSAFDQVNEARVVKFLSKWLEGRTVILSTHKKELLALTPRAVVLKDGCIVHDDSLRNILAQTQRAASAVQTIKAVK</sequence>
<feature type="domain" description="Peptidase C39" evidence="11">
    <location>
        <begin position="1"/>
        <end position="114"/>
    </location>
</feature>
<dbReference type="Gene3D" id="1.20.1560.10">
    <property type="entry name" value="ABC transporter type 1, transmembrane domain"/>
    <property type="match status" value="1"/>
</dbReference>
<evidence type="ECO:0000256" key="4">
    <source>
        <dbReference type="ARBA" id="ARBA00022801"/>
    </source>
</evidence>
<feature type="transmembrane region" description="Helical" evidence="8">
    <location>
        <begin position="286"/>
        <end position="307"/>
    </location>
</feature>
<keyword evidence="2 8" id="KW-0812">Transmembrane</keyword>
<proteinExistence type="predicted"/>
<keyword evidence="6 8" id="KW-1133">Transmembrane helix</keyword>
<dbReference type="SUPFAM" id="SSF52540">
    <property type="entry name" value="P-loop containing nucleoside triphosphate hydrolases"/>
    <property type="match status" value="1"/>
</dbReference>
<evidence type="ECO:0000313" key="12">
    <source>
        <dbReference type="EMBL" id="GHG93871.1"/>
    </source>
</evidence>
<dbReference type="PROSITE" id="PS50893">
    <property type="entry name" value="ABC_TRANSPORTER_2"/>
    <property type="match status" value="1"/>
</dbReference>
<comment type="caution">
    <text evidence="12">The sequence shown here is derived from an EMBL/GenBank/DDBJ whole genome shotgun (WGS) entry which is preliminary data.</text>
</comment>
<feature type="domain" description="ABC transmembrane type-1" evidence="10">
    <location>
        <begin position="150"/>
        <end position="428"/>
    </location>
</feature>
<dbReference type="Gene3D" id="3.40.50.300">
    <property type="entry name" value="P-loop containing nucleotide triphosphate hydrolases"/>
    <property type="match status" value="1"/>
</dbReference>
<dbReference type="InterPro" id="IPR017750">
    <property type="entry name" value="ATPase_T1SS"/>
</dbReference>
<dbReference type="GO" id="GO:0006508">
    <property type="term" value="P:proteolysis"/>
    <property type="evidence" value="ECO:0007669"/>
    <property type="project" value="InterPro"/>
</dbReference>
<dbReference type="SMART" id="SM00382">
    <property type="entry name" value="AAA"/>
    <property type="match status" value="1"/>
</dbReference>
<dbReference type="PANTHER" id="PTHR43394">
    <property type="entry name" value="ATP-DEPENDENT PERMEASE MDL1, MITOCHONDRIAL"/>
    <property type="match status" value="1"/>
</dbReference>
<dbReference type="GO" id="GO:0016887">
    <property type="term" value="F:ATP hydrolysis activity"/>
    <property type="evidence" value="ECO:0007669"/>
    <property type="project" value="InterPro"/>
</dbReference>
<protein>
    <submittedName>
        <fullName evidence="12">ABC transporter ATP-binding protein/permease</fullName>
    </submittedName>
</protein>
<dbReference type="InterPro" id="IPR011527">
    <property type="entry name" value="ABC1_TM_dom"/>
</dbReference>
<dbReference type="InterPro" id="IPR003593">
    <property type="entry name" value="AAA+_ATPase"/>
</dbReference>
<dbReference type="NCBIfam" id="TIGR03375">
    <property type="entry name" value="type_I_sec_LssB"/>
    <property type="match status" value="1"/>
</dbReference>
<evidence type="ECO:0000256" key="5">
    <source>
        <dbReference type="ARBA" id="ARBA00022840"/>
    </source>
</evidence>
<evidence type="ECO:0000256" key="2">
    <source>
        <dbReference type="ARBA" id="ARBA00022692"/>
    </source>
</evidence>
<evidence type="ECO:0000259" key="9">
    <source>
        <dbReference type="PROSITE" id="PS50893"/>
    </source>
</evidence>
<feature type="transmembrane region" description="Helical" evidence="8">
    <location>
        <begin position="379"/>
        <end position="404"/>
    </location>
</feature>
<evidence type="ECO:0000259" key="11">
    <source>
        <dbReference type="PROSITE" id="PS50990"/>
    </source>
</evidence>
<dbReference type="Pfam" id="PF00005">
    <property type="entry name" value="ABC_tran"/>
    <property type="match status" value="1"/>
</dbReference>
<accession>A0A8J3H9Z1</accession>
<dbReference type="CDD" id="cd18587">
    <property type="entry name" value="ABC_6TM_LapB_like"/>
    <property type="match status" value="1"/>
</dbReference>
<dbReference type="PROSITE" id="PS00211">
    <property type="entry name" value="ABC_TRANSPORTER_1"/>
    <property type="match status" value="1"/>
</dbReference>
<dbReference type="GO" id="GO:0015421">
    <property type="term" value="F:ABC-type oligopeptide transporter activity"/>
    <property type="evidence" value="ECO:0007669"/>
    <property type="project" value="TreeGrafter"/>
</dbReference>
<dbReference type="InterPro" id="IPR027417">
    <property type="entry name" value="P-loop_NTPase"/>
</dbReference>
<dbReference type="SUPFAM" id="SSF90123">
    <property type="entry name" value="ABC transporter transmembrane region"/>
    <property type="match status" value="1"/>
</dbReference>
<evidence type="ECO:0000256" key="6">
    <source>
        <dbReference type="ARBA" id="ARBA00022989"/>
    </source>
</evidence>
<feature type="transmembrane region" description="Helical" evidence="8">
    <location>
        <begin position="150"/>
        <end position="172"/>
    </location>
</feature>
<keyword evidence="5 12" id="KW-0067">ATP-binding</keyword>
<evidence type="ECO:0000256" key="8">
    <source>
        <dbReference type="SAM" id="Phobius"/>
    </source>
</evidence>
<dbReference type="InterPro" id="IPR039421">
    <property type="entry name" value="Type_1_exporter"/>
</dbReference>
<dbReference type="GO" id="GO:0005524">
    <property type="term" value="F:ATP binding"/>
    <property type="evidence" value="ECO:0007669"/>
    <property type="project" value="UniProtKB-KW"/>
</dbReference>
<dbReference type="PANTHER" id="PTHR43394:SF1">
    <property type="entry name" value="ATP-BINDING CASSETTE SUB-FAMILY B MEMBER 10, MITOCHONDRIAL"/>
    <property type="match status" value="1"/>
</dbReference>
<feature type="transmembrane region" description="Helical" evidence="8">
    <location>
        <begin position="184"/>
        <end position="204"/>
    </location>
</feature>
<dbReference type="Pfam" id="PF00664">
    <property type="entry name" value="ABC_membrane"/>
    <property type="match status" value="1"/>
</dbReference>
<dbReference type="AlphaFoldDB" id="A0A8J3H9Z1"/>
<dbReference type="PROSITE" id="PS50929">
    <property type="entry name" value="ABC_TM1F"/>
    <property type="match status" value="1"/>
</dbReference>
<dbReference type="InterPro" id="IPR005074">
    <property type="entry name" value="Peptidase_C39"/>
</dbReference>
<evidence type="ECO:0000256" key="3">
    <source>
        <dbReference type="ARBA" id="ARBA00022741"/>
    </source>
</evidence>
<dbReference type="GO" id="GO:0005886">
    <property type="term" value="C:plasma membrane"/>
    <property type="evidence" value="ECO:0007669"/>
    <property type="project" value="UniProtKB-SubCell"/>
</dbReference>
<evidence type="ECO:0000256" key="1">
    <source>
        <dbReference type="ARBA" id="ARBA00004651"/>
    </source>
</evidence>
<comment type="subcellular location">
    <subcellularLocation>
        <location evidence="1">Cell membrane</location>
        <topology evidence="1">Multi-pass membrane protein</topology>
    </subcellularLocation>
</comment>
<evidence type="ECO:0000313" key="13">
    <source>
        <dbReference type="Proteomes" id="UP000611500"/>
    </source>
</evidence>
<feature type="domain" description="ABC transporter" evidence="9">
    <location>
        <begin position="462"/>
        <end position="696"/>
    </location>
</feature>
<keyword evidence="4" id="KW-0378">Hydrolase</keyword>
<organism evidence="12 13">
    <name type="scientific">Pseudodonghicola xiamenensis</name>
    <dbReference type="NCBI Taxonomy" id="337702"/>
    <lineage>
        <taxon>Bacteria</taxon>
        <taxon>Pseudomonadati</taxon>
        <taxon>Pseudomonadota</taxon>
        <taxon>Alphaproteobacteria</taxon>
        <taxon>Rhodobacterales</taxon>
        <taxon>Paracoccaceae</taxon>
        <taxon>Pseudodonghicola</taxon>
    </lineage>
</organism>
<name>A0A8J3H9Z1_9RHOB</name>
<dbReference type="PROSITE" id="PS50990">
    <property type="entry name" value="PEPTIDASE_C39"/>
    <property type="match status" value="1"/>
</dbReference>
<keyword evidence="13" id="KW-1185">Reference proteome</keyword>
<dbReference type="GO" id="GO:0008233">
    <property type="term" value="F:peptidase activity"/>
    <property type="evidence" value="ECO:0007669"/>
    <property type="project" value="InterPro"/>
</dbReference>
<dbReference type="EMBL" id="BNAP01000011">
    <property type="protein sequence ID" value="GHG93871.1"/>
    <property type="molecule type" value="Genomic_DNA"/>
</dbReference>
<keyword evidence="7 8" id="KW-0472">Membrane</keyword>
<dbReference type="InterPro" id="IPR017871">
    <property type="entry name" value="ABC_transporter-like_CS"/>
</dbReference>
<gene>
    <name evidence="12" type="ORF">GCM10010961_26660</name>
</gene>
<evidence type="ECO:0000259" key="10">
    <source>
        <dbReference type="PROSITE" id="PS50929"/>
    </source>
</evidence>
<dbReference type="InterPro" id="IPR003439">
    <property type="entry name" value="ABC_transporter-like_ATP-bd"/>
</dbReference>
<keyword evidence="3" id="KW-0547">Nucleotide-binding</keyword>
<dbReference type="RefSeq" id="WP_229861784.1">
    <property type="nucleotide sequence ID" value="NZ_BNAP01000011.1"/>
</dbReference>